<name>B0C9H1_ACAM1</name>
<dbReference type="AlphaFoldDB" id="B0C9H1"/>
<gene>
    <name evidence="1" type="ordered locus">AM1_4000</name>
</gene>
<organism evidence="1 2">
    <name type="scientific">Acaryochloris marina (strain MBIC 11017)</name>
    <dbReference type="NCBI Taxonomy" id="329726"/>
    <lineage>
        <taxon>Bacteria</taxon>
        <taxon>Bacillati</taxon>
        <taxon>Cyanobacteriota</taxon>
        <taxon>Cyanophyceae</taxon>
        <taxon>Acaryochloridales</taxon>
        <taxon>Acaryochloridaceae</taxon>
        <taxon>Acaryochloris</taxon>
    </lineage>
</organism>
<evidence type="ECO:0000313" key="1">
    <source>
        <dbReference type="EMBL" id="ABW28984.1"/>
    </source>
</evidence>
<proteinExistence type="predicted"/>
<dbReference type="OrthoDB" id="980262at2"/>
<sequence length="214" mass="24081">MDQAIRMIAQSASGRLIASGQFLNLGKTQRVTVSLNGTSLTWYQVIDHWQQESDFRSLITQVLRDSPYSAFFWETPPLTPASLHQPWEFVVVNAPSLAKVSPNPQPFAQYLERGDDPIQVFANLGGDAMLIAPRVLGPLPTYTHLANFVRQGPPEQVDDMWQVLGSTLQQLIGDELNSRTAPLWVSTSGLGVYWLHLRLDGFPKYYTHRPYRTA</sequence>
<dbReference type="eggNOG" id="ENOG5031WD1">
    <property type="taxonomic scope" value="Bacteria"/>
</dbReference>
<evidence type="ECO:0000313" key="2">
    <source>
        <dbReference type="Proteomes" id="UP000000268"/>
    </source>
</evidence>
<dbReference type="HOGENOM" id="CLU_087295_0_0_3"/>
<dbReference type="Proteomes" id="UP000000268">
    <property type="component" value="Chromosome"/>
</dbReference>
<keyword evidence="2" id="KW-1185">Reference proteome</keyword>
<dbReference type="KEGG" id="amr:AM1_4000"/>
<reference evidence="1 2" key="1">
    <citation type="journal article" date="2008" name="Proc. Natl. Acad. Sci. U.S.A.">
        <title>Niche adaptation and genome expansion in the chlorophyll d-producing cyanobacterium Acaryochloris marina.</title>
        <authorList>
            <person name="Swingley W.D."/>
            <person name="Chen M."/>
            <person name="Cheung P.C."/>
            <person name="Conrad A.L."/>
            <person name="Dejesa L.C."/>
            <person name="Hao J."/>
            <person name="Honchak B.M."/>
            <person name="Karbach L.E."/>
            <person name="Kurdoglu A."/>
            <person name="Lahiri S."/>
            <person name="Mastrian S.D."/>
            <person name="Miyashita H."/>
            <person name="Page L."/>
            <person name="Ramakrishna P."/>
            <person name="Satoh S."/>
            <person name="Sattley W.M."/>
            <person name="Shimada Y."/>
            <person name="Taylor H.L."/>
            <person name="Tomo T."/>
            <person name="Tsuchiya T."/>
            <person name="Wang Z.T."/>
            <person name="Raymond J."/>
            <person name="Mimuro M."/>
            <person name="Blankenship R.E."/>
            <person name="Touchman J.W."/>
        </authorList>
    </citation>
    <scope>NUCLEOTIDE SEQUENCE [LARGE SCALE GENOMIC DNA]</scope>
    <source>
        <strain evidence="2">MBIC 11017</strain>
    </source>
</reference>
<dbReference type="EMBL" id="CP000828">
    <property type="protein sequence ID" value="ABW28984.1"/>
    <property type="molecule type" value="Genomic_DNA"/>
</dbReference>
<dbReference type="RefSeq" id="WP_012164340.1">
    <property type="nucleotide sequence ID" value="NC_009925.1"/>
</dbReference>
<dbReference type="InterPro" id="IPR054220">
    <property type="entry name" value="DUF6940"/>
</dbReference>
<dbReference type="Pfam" id="PF22086">
    <property type="entry name" value="DUF6940"/>
    <property type="match status" value="1"/>
</dbReference>
<accession>B0C9H1</accession>
<protein>
    <submittedName>
        <fullName evidence="1">Uncharacterized protein</fullName>
    </submittedName>
</protein>